<feature type="transmembrane region" description="Helical" evidence="8">
    <location>
        <begin position="444"/>
        <end position="467"/>
    </location>
</feature>
<dbReference type="Proteomes" id="UP000235371">
    <property type="component" value="Unassembled WGS sequence"/>
</dbReference>
<evidence type="ECO:0000313" key="10">
    <source>
        <dbReference type="EMBL" id="PMD64381.1"/>
    </source>
</evidence>
<evidence type="ECO:0000256" key="6">
    <source>
        <dbReference type="ARBA" id="ARBA00023136"/>
    </source>
</evidence>
<dbReference type="PROSITE" id="PS50850">
    <property type="entry name" value="MFS"/>
    <property type="match status" value="1"/>
</dbReference>
<dbReference type="PANTHER" id="PTHR23501:SF12">
    <property type="entry name" value="MAJOR FACILITATOR SUPERFAMILY (MFS) PROFILE DOMAIN-CONTAINING PROTEIN-RELATED"/>
    <property type="match status" value="1"/>
</dbReference>
<feature type="region of interest" description="Disordered" evidence="7">
    <location>
        <begin position="14"/>
        <end position="35"/>
    </location>
</feature>
<feature type="transmembrane region" description="Helical" evidence="8">
    <location>
        <begin position="276"/>
        <end position="297"/>
    </location>
</feature>
<accession>A0A2J6TMX9</accession>
<gene>
    <name evidence="10" type="ORF">K444DRAFT_660487</name>
</gene>
<dbReference type="Gene3D" id="1.20.1250.20">
    <property type="entry name" value="MFS general substrate transporter like domains"/>
    <property type="match status" value="2"/>
</dbReference>
<feature type="transmembrane region" description="Helical" evidence="8">
    <location>
        <begin position="86"/>
        <end position="104"/>
    </location>
</feature>
<dbReference type="GO" id="GO:0005886">
    <property type="term" value="C:plasma membrane"/>
    <property type="evidence" value="ECO:0007669"/>
    <property type="project" value="TreeGrafter"/>
</dbReference>
<name>A0A2J6TMX9_9HELO</name>
<feature type="transmembrane region" description="Helical" evidence="8">
    <location>
        <begin position="353"/>
        <end position="374"/>
    </location>
</feature>
<protein>
    <submittedName>
        <fullName evidence="10">MFS multidrug transporter-like protein</fullName>
    </submittedName>
</protein>
<evidence type="ECO:0000256" key="1">
    <source>
        <dbReference type="ARBA" id="ARBA00004141"/>
    </source>
</evidence>
<evidence type="ECO:0000313" key="11">
    <source>
        <dbReference type="Proteomes" id="UP000235371"/>
    </source>
</evidence>
<evidence type="ECO:0000256" key="7">
    <source>
        <dbReference type="SAM" id="MobiDB-lite"/>
    </source>
</evidence>
<keyword evidence="11" id="KW-1185">Reference proteome</keyword>
<feature type="transmembrane region" description="Helical" evidence="8">
    <location>
        <begin position="408"/>
        <end position="432"/>
    </location>
</feature>
<dbReference type="AlphaFoldDB" id="A0A2J6TMX9"/>
<dbReference type="SUPFAM" id="SSF103473">
    <property type="entry name" value="MFS general substrate transporter"/>
    <property type="match status" value="2"/>
</dbReference>
<evidence type="ECO:0000256" key="4">
    <source>
        <dbReference type="ARBA" id="ARBA00022692"/>
    </source>
</evidence>
<comment type="subcellular location">
    <subcellularLocation>
        <location evidence="1">Membrane</location>
        <topology evidence="1">Multi-pass membrane protein</topology>
    </subcellularLocation>
</comment>
<keyword evidence="3" id="KW-0813">Transport</keyword>
<feature type="domain" description="Major facilitator superfamily (MFS) profile" evidence="9">
    <location>
        <begin position="51"/>
        <end position="546"/>
    </location>
</feature>
<evidence type="ECO:0000259" key="9">
    <source>
        <dbReference type="PROSITE" id="PS50850"/>
    </source>
</evidence>
<dbReference type="GeneID" id="36594546"/>
<dbReference type="GO" id="GO:0022857">
    <property type="term" value="F:transmembrane transporter activity"/>
    <property type="evidence" value="ECO:0007669"/>
    <property type="project" value="InterPro"/>
</dbReference>
<feature type="transmembrane region" description="Helical" evidence="8">
    <location>
        <begin position="381"/>
        <end position="402"/>
    </location>
</feature>
<keyword evidence="5 8" id="KW-1133">Transmembrane helix</keyword>
<feature type="transmembrane region" description="Helical" evidence="8">
    <location>
        <begin position="45"/>
        <end position="64"/>
    </location>
</feature>
<evidence type="ECO:0000256" key="2">
    <source>
        <dbReference type="ARBA" id="ARBA00007520"/>
    </source>
</evidence>
<keyword evidence="4 8" id="KW-0812">Transmembrane</keyword>
<dbReference type="InterPro" id="IPR011701">
    <property type="entry name" value="MFS"/>
</dbReference>
<evidence type="ECO:0000256" key="3">
    <source>
        <dbReference type="ARBA" id="ARBA00022448"/>
    </source>
</evidence>
<dbReference type="EMBL" id="KZ613765">
    <property type="protein sequence ID" value="PMD64381.1"/>
    <property type="molecule type" value="Genomic_DNA"/>
</dbReference>
<reference evidence="10 11" key="1">
    <citation type="submission" date="2016-04" db="EMBL/GenBank/DDBJ databases">
        <title>A degradative enzymes factory behind the ericoid mycorrhizal symbiosis.</title>
        <authorList>
            <consortium name="DOE Joint Genome Institute"/>
            <person name="Martino E."/>
            <person name="Morin E."/>
            <person name="Grelet G."/>
            <person name="Kuo A."/>
            <person name="Kohler A."/>
            <person name="Daghino S."/>
            <person name="Barry K."/>
            <person name="Choi C."/>
            <person name="Cichocki N."/>
            <person name="Clum A."/>
            <person name="Copeland A."/>
            <person name="Hainaut M."/>
            <person name="Haridas S."/>
            <person name="Labutti K."/>
            <person name="Lindquist E."/>
            <person name="Lipzen A."/>
            <person name="Khouja H.-R."/>
            <person name="Murat C."/>
            <person name="Ohm R."/>
            <person name="Olson A."/>
            <person name="Spatafora J."/>
            <person name="Veneault-Fourrey C."/>
            <person name="Henrissat B."/>
            <person name="Grigoriev I."/>
            <person name="Martin F."/>
            <person name="Perotto S."/>
        </authorList>
    </citation>
    <scope>NUCLEOTIDE SEQUENCE [LARGE SCALE GENOMIC DNA]</scope>
    <source>
        <strain evidence="10 11">E</strain>
    </source>
</reference>
<dbReference type="RefSeq" id="XP_024741285.1">
    <property type="nucleotide sequence ID" value="XM_024886469.1"/>
</dbReference>
<sequence length="555" mass="58488">MSTMSNIPQLELQEGHTSGPYVSPDGEKGSTIPDSIQGPVRTVTGLKWVIICAGFYFSGFLYGLDNTIAADIQSAVIESFGDISKLAWLGSGFPLGSIATILTLGKAYGIFNVKWLHISSVTVFAIGSAICGAAPTMDALIVGRVIAGIGGGGLYLGNLNLITLNTSLKERSVYMGGVGIVWGAGTILGPVVGGSFADSGATWRWSFYINLVIFALMIPAMILIPSYQPQPGVPTFTKFKQLDWIGALLNAGLYVSFILALTFGGTTWAWGGGRTIGTFVACFIILILFSLQQYFSILTTPTNRLFPLDFLKSRTMILLYIASAAAGAALFVPVYFIPLYFQFSRGDSGLQAAVRLLPFICVDITFIMGQGILMPLVQYYFPFYVVSGVFAVIGGALMYTVTSATSTSAIYGFTVLIAIGAGIGSQAAYSITPVKVHSSKISDSIGFINVAQIGGIVLALSISGAVFQNTAFGSLTKILAGMGFSEQDVRSAIAGSQSAVFESVSEEVRGSVTEAIVQAIGKTYMLVVVAGAVALVSAVLMKRERLVMEMNTGGA</sequence>
<organism evidence="10 11">
    <name type="scientific">Hyaloscypha bicolor E</name>
    <dbReference type="NCBI Taxonomy" id="1095630"/>
    <lineage>
        <taxon>Eukaryota</taxon>
        <taxon>Fungi</taxon>
        <taxon>Dikarya</taxon>
        <taxon>Ascomycota</taxon>
        <taxon>Pezizomycotina</taxon>
        <taxon>Leotiomycetes</taxon>
        <taxon>Helotiales</taxon>
        <taxon>Hyaloscyphaceae</taxon>
        <taxon>Hyaloscypha</taxon>
        <taxon>Hyaloscypha bicolor</taxon>
    </lineage>
</organism>
<keyword evidence="6 8" id="KW-0472">Membrane</keyword>
<feature type="transmembrane region" description="Helical" evidence="8">
    <location>
        <begin position="523"/>
        <end position="541"/>
    </location>
</feature>
<evidence type="ECO:0000256" key="8">
    <source>
        <dbReference type="SAM" id="Phobius"/>
    </source>
</evidence>
<feature type="transmembrane region" description="Helical" evidence="8">
    <location>
        <begin position="245"/>
        <end position="270"/>
    </location>
</feature>
<dbReference type="InterPro" id="IPR020846">
    <property type="entry name" value="MFS_dom"/>
</dbReference>
<proteinExistence type="inferred from homology"/>
<evidence type="ECO:0000256" key="5">
    <source>
        <dbReference type="ARBA" id="ARBA00022989"/>
    </source>
</evidence>
<dbReference type="FunFam" id="1.20.1250.20:FF:000429">
    <property type="entry name" value="MFS drug efflux transporter, putative"/>
    <property type="match status" value="1"/>
</dbReference>
<dbReference type="OrthoDB" id="10021397at2759"/>
<feature type="transmembrane region" description="Helical" evidence="8">
    <location>
        <begin position="173"/>
        <end position="193"/>
    </location>
</feature>
<dbReference type="PANTHER" id="PTHR23501">
    <property type="entry name" value="MAJOR FACILITATOR SUPERFAMILY"/>
    <property type="match status" value="1"/>
</dbReference>
<comment type="similarity">
    <text evidence="2">Belongs to the major facilitator superfamily. TCR/Tet family.</text>
</comment>
<dbReference type="InParanoid" id="A0A2J6TMX9"/>
<feature type="transmembrane region" description="Helical" evidence="8">
    <location>
        <begin position="205"/>
        <end position="224"/>
    </location>
</feature>
<feature type="transmembrane region" description="Helical" evidence="8">
    <location>
        <begin position="317"/>
        <end position="341"/>
    </location>
</feature>
<feature type="transmembrane region" description="Helical" evidence="8">
    <location>
        <begin position="141"/>
        <end position="161"/>
    </location>
</feature>
<dbReference type="Pfam" id="PF07690">
    <property type="entry name" value="MFS_1"/>
    <property type="match status" value="1"/>
</dbReference>
<dbReference type="InterPro" id="IPR036259">
    <property type="entry name" value="MFS_trans_sf"/>
</dbReference>
<feature type="transmembrane region" description="Helical" evidence="8">
    <location>
        <begin position="116"/>
        <end position="135"/>
    </location>
</feature>